<dbReference type="RefSeq" id="WP_193904853.1">
    <property type="nucleotide sequence ID" value="NZ_JADEXG010000003.1"/>
</dbReference>
<reference evidence="1" key="1">
    <citation type="submission" date="2020-10" db="EMBL/GenBank/DDBJ databases">
        <authorList>
            <person name="Castelo-Branco R."/>
            <person name="Eusebio N."/>
            <person name="Adriana R."/>
            <person name="Vieira A."/>
            <person name="Brugerolle De Fraissinette N."/>
            <person name="Rezende De Castro R."/>
            <person name="Schneider M.P."/>
            <person name="Vasconcelos V."/>
            <person name="Leao P.N."/>
        </authorList>
    </citation>
    <scope>NUCLEOTIDE SEQUENCE</scope>
    <source>
        <strain evidence="1">LEGE 07310</strain>
    </source>
</reference>
<evidence type="ECO:0000313" key="1">
    <source>
        <dbReference type="EMBL" id="MBE9076089.1"/>
    </source>
</evidence>
<comment type="caution">
    <text evidence="1">The sequence shown here is derived from an EMBL/GenBank/DDBJ whole genome shotgun (WGS) entry which is preliminary data.</text>
</comment>
<gene>
    <name evidence="1" type="ORF">IQ241_02065</name>
</gene>
<name>A0A8J7AJZ9_9CYAN</name>
<keyword evidence="2" id="KW-1185">Reference proteome</keyword>
<proteinExistence type="predicted"/>
<sequence length="72" mass="8187">MPRRIFTALTEEQEALLPMYRDKWRAIQISTEPIDQDKVSEAIKAAYVISDFSGSSGVMVISEVNQKRKLTV</sequence>
<accession>A0A8J7AJZ9</accession>
<dbReference type="EMBL" id="JADEXG010000003">
    <property type="protein sequence ID" value="MBE9076089.1"/>
    <property type="molecule type" value="Genomic_DNA"/>
</dbReference>
<protein>
    <submittedName>
        <fullName evidence="1">Uncharacterized protein</fullName>
    </submittedName>
</protein>
<dbReference type="AlphaFoldDB" id="A0A8J7AJZ9"/>
<evidence type="ECO:0000313" key="2">
    <source>
        <dbReference type="Proteomes" id="UP000636505"/>
    </source>
</evidence>
<dbReference type="Proteomes" id="UP000636505">
    <property type="component" value="Unassembled WGS sequence"/>
</dbReference>
<organism evidence="1 2">
    <name type="scientific">Vasconcelosia minhoensis LEGE 07310</name>
    <dbReference type="NCBI Taxonomy" id="915328"/>
    <lineage>
        <taxon>Bacteria</taxon>
        <taxon>Bacillati</taxon>
        <taxon>Cyanobacteriota</taxon>
        <taxon>Cyanophyceae</taxon>
        <taxon>Nodosilineales</taxon>
        <taxon>Cymatolegaceae</taxon>
        <taxon>Vasconcelosia</taxon>
        <taxon>Vasconcelosia minhoensis</taxon>
    </lineage>
</organism>